<protein>
    <submittedName>
        <fullName evidence="9">Similar to 37S ribosomal protein S22, mitochondrial acc. no. P36056</fullName>
    </submittedName>
</protein>
<evidence type="ECO:0000256" key="7">
    <source>
        <dbReference type="ARBA" id="ARBA00045681"/>
    </source>
</evidence>
<dbReference type="GO" id="GO:0051536">
    <property type="term" value="F:iron-sulfur cluster binding"/>
    <property type="evidence" value="ECO:0007669"/>
    <property type="project" value="UniProtKB-KW"/>
</dbReference>
<name>U4L9C0_PYROM</name>
<dbReference type="GO" id="GO:0005763">
    <property type="term" value="C:mitochondrial small ribosomal subunit"/>
    <property type="evidence" value="ECO:0007669"/>
    <property type="project" value="TreeGrafter"/>
</dbReference>
<dbReference type="eggNOG" id="KOG2539">
    <property type="taxonomic scope" value="Eukaryota"/>
</dbReference>
<evidence type="ECO:0000256" key="2">
    <source>
        <dbReference type="ARBA" id="ARBA00022723"/>
    </source>
</evidence>
<dbReference type="GO" id="GO:0046872">
    <property type="term" value="F:metal ion binding"/>
    <property type="evidence" value="ECO:0007669"/>
    <property type="project" value="UniProtKB-KW"/>
</dbReference>
<keyword evidence="3" id="KW-0809">Transit peptide</keyword>
<keyword evidence="6" id="KW-0496">Mitochondrion</keyword>
<dbReference type="PANTHER" id="PTHR13184">
    <property type="entry name" value="37S RIBOSOMAL PROTEIN S22"/>
    <property type="match status" value="1"/>
</dbReference>
<evidence type="ECO:0000313" key="9">
    <source>
        <dbReference type="EMBL" id="CCX15017.1"/>
    </source>
</evidence>
<keyword evidence="9" id="KW-0687">Ribonucleoprotein</keyword>
<feature type="compositionally biased region" description="Basic and acidic residues" evidence="8">
    <location>
        <begin position="802"/>
        <end position="822"/>
    </location>
</feature>
<feature type="compositionally biased region" description="Acidic residues" evidence="8">
    <location>
        <begin position="62"/>
        <end position="73"/>
    </location>
</feature>
<feature type="region of interest" description="Disordered" evidence="8">
    <location>
        <begin position="448"/>
        <end position="469"/>
    </location>
</feature>
<dbReference type="InterPro" id="IPR052571">
    <property type="entry name" value="Mt_RNA_Methyltransferase"/>
</dbReference>
<dbReference type="Pfam" id="PF09243">
    <property type="entry name" value="Rsm22"/>
    <property type="match status" value="1"/>
</dbReference>
<dbReference type="PANTHER" id="PTHR13184:SF5">
    <property type="entry name" value="METHYLTRANSFERASE-LIKE PROTEIN 17, MITOCHONDRIAL"/>
    <property type="match status" value="1"/>
</dbReference>
<sequence length="822" mass="92752">MLAARGALRRSFSLALRQPLFSARATPTLSTPPAALHRFTTSAVSYKKKKYPPQTQGPTPDPLEDFPEEDEEGDVTIESLVRDVRDLWGNNLPIGLLNKEEYAVYERYYGAPIRMLSEEDIEEMRKEVEDQLMGEPDEEVGTVTLEDAEGVEIEAVEEGEEFVEQQEGFEVEEEEFDGEEEEGEREFIVETTPGNFQARNEKEAAMYRKIASDLEKVLSVSSNAEELAPPELPEEEEEEWFSRTHPLTQLGRFATHPSTIQLPESVKVSTERILSEVANKHLDEAAMDILGGAQLTKSPIMAGKVKNYNSIPLDTTASMSDMEANVHIAAILPGYYAQTLSALSELRKRLGSDWVLGHKDTNEGGIKNVLDIGTGGAGIFALRDIIRAETELRNEERAVNQDEPPVDIPETEEHGPINDLRSVVVVGSNSLRFRMSKMLEHTTFVPRLPDARGEKKKPRHHRPNDLQDEADAEAEFKATFGAEVEAGEGPVDKQPRKLYDLIISTNTLLPLREDYQVKNTVDNLWSLLNPNGGVLLLIEKGTPRGFEAIASARDYVLQETIQAPGKLTHNVQKEKEIGSIVAPCTNHAPCPMFVTGPATSSRKDYCTFMQRYERPTYMQRIIKATTKNHEDLVYSYVSFRRGIDVTKEETPIDPKIEEFDTTKNPAKSPYSMQQLRQHAYNYPRLVFNPMKRTGHVIMDMCTPQGAIERWTVPKSFGKVAWHDARKSRWGDLWALDAKTKIPRNLKLGNAPTGQMKEKYGGPKYGETESHLRGAAIHRDKPGGKKRNPGKRERERRQIRRAVQLDRMNERDLGRRKPEDGLI</sequence>
<feature type="compositionally biased region" description="Basic and acidic residues" evidence="8">
    <location>
        <begin position="755"/>
        <end position="782"/>
    </location>
</feature>
<keyword evidence="10" id="KW-1185">Reference proteome</keyword>
<dbReference type="GO" id="GO:0003735">
    <property type="term" value="F:structural constituent of ribosome"/>
    <property type="evidence" value="ECO:0007669"/>
    <property type="project" value="TreeGrafter"/>
</dbReference>
<evidence type="ECO:0000256" key="8">
    <source>
        <dbReference type="SAM" id="MobiDB-lite"/>
    </source>
</evidence>
<dbReference type="Proteomes" id="UP000018144">
    <property type="component" value="Unassembled WGS sequence"/>
</dbReference>
<dbReference type="OMA" id="CTNHSTC"/>
<feature type="region of interest" description="Disordered" evidence="8">
    <location>
        <begin position="745"/>
        <end position="822"/>
    </location>
</feature>
<comment type="subcellular location">
    <subcellularLocation>
        <location evidence="1">Mitochondrion</location>
    </subcellularLocation>
</comment>
<dbReference type="STRING" id="1076935.U4L9C0"/>
<keyword evidence="2" id="KW-0479">Metal-binding</keyword>
<dbReference type="GO" id="GO:0008168">
    <property type="term" value="F:methyltransferase activity"/>
    <property type="evidence" value="ECO:0007669"/>
    <property type="project" value="InterPro"/>
</dbReference>
<comment type="function">
    <text evidence="7">Mitochondrial ribosome (mitoribosome) assembly factor. Binds at the interface of the head and body domains of the mitochondrial small ribosomal subunit (mt-SSU), occluding the mRNA channel and preventing compaction of the head domain towards the body. Probable inactive methyltransferase: retains the characteristic folding and ability to bind S-adenosyl-L-methionine, but it probably lost its methyltransferase activity.</text>
</comment>
<accession>U4L9C0</accession>
<keyword evidence="9" id="KW-0689">Ribosomal protein</keyword>
<keyword evidence="5" id="KW-0411">Iron-sulfur</keyword>
<dbReference type="InterPro" id="IPR015324">
    <property type="entry name" value="Ribosomal_Rsm22-like"/>
</dbReference>
<reference evidence="9 10" key="1">
    <citation type="journal article" date="2013" name="PLoS Genet.">
        <title>The genome and development-dependent transcriptomes of Pyronema confluens: a window into fungal evolution.</title>
        <authorList>
            <person name="Traeger S."/>
            <person name="Altegoer F."/>
            <person name="Freitag M."/>
            <person name="Gabaldon T."/>
            <person name="Kempken F."/>
            <person name="Kumar A."/>
            <person name="Marcet-Houben M."/>
            <person name="Poggeler S."/>
            <person name="Stajich J.E."/>
            <person name="Nowrousian M."/>
        </authorList>
    </citation>
    <scope>NUCLEOTIDE SEQUENCE [LARGE SCALE GENOMIC DNA]</scope>
    <source>
        <strain evidence="10">CBS 100304</strain>
        <tissue evidence="9">Vegetative mycelium</tissue>
    </source>
</reference>
<organism evidence="9 10">
    <name type="scientific">Pyronema omphalodes (strain CBS 100304)</name>
    <name type="common">Pyronema confluens</name>
    <dbReference type="NCBI Taxonomy" id="1076935"/>
    <lineage>
        <taxon>Eukaryota</taxon>
        <taxon>Fungi</taxon>
        <taxon>Dikarya</taxon>
        <taxon>Ascomycota</taxon>
        <taxon>Pezizomycotina</taxon>
        <taxon>Pezizomycetes</taxon>
        <taxon>Pezizales</taxon>
        <taxon>Pyronemataceae</taxon>
        <taxon>Pyronema</taxon>
    </lineage>
</organism>
<evidence type="ECO:0000256" key="5">
    <source>
        <dbReference type="ARBA" id="ARBA00023014"/>
    </source>
</evidence>
<dbReference type="EMBL" id="HF936113">
    <property type="protein sequence ID" value="CCX15017.1"/>
    <property type="molecule type" value="Genomic_DNA"/>
</dbReference>
<feature type="compositionally biased region" description="Acidic residues" evidence="8">
    <location>
        <begin position="166"/>
        <end position="184"/>
    </location>
</feature>
<feature type="region of interest" description="Disordered" evidence="8">
    <location>
        <begin position="166"/>
        <end position="186"/>
    </location>
</feature>
<feature type="region of interest" description="Disordered" evidence="8">
    <location>
        <begin position="47"/>
        <end position="73"/>
    </location>
</feature>
<dbReference type="GO" id="GO:0006412">
    <property type="term" value="P:translation"/>
    <property type="evidence" value="ECO:0007669"/>
    <property type="project" value="InterPro"/>
</dbReference>
<gene>
    <name evidence="9" type="ORF">PCON_01243</name>
</gene>
<keyword evidence="4" id="KW-0408">Iron</keyword>
<feature type="region of interest" description="Disordered" evidence="8">
    <location>
        <begin position="395"/>
        <end position="414"/>
    </location>
</feature>
<evidence type="ECO:0000256" key="4">
    <source>
        <dbReference type="ARBA" id="ARBA00023004"/>
    </source>
</evidence>
<evidence type="ECO:0000256" key="3">
    <source>
        <dbReference type="ARBA" id="ARBA00022946"/>
    </source>
</evidence>
<evidence type="ECO:0000256" key="1">
    <source>
        <dbReference type="ARBA" id="ARBA00004173"/>
    </source>
</evidence>
<evidence type="ECO:0000313" key="10">
    <source>
        <dbReference type="Proteomes" id="UP000018144"/>
    </source>
</evidence>
<dbReference type="AlphaFoldDB" id="U4L9C0"/>
<proteinExistence type="predicted"/>
<evidence type="ECO:0000256" key="6">
    <source>
        <dbReference type="ARBA" id="ARBA00023128"/>
    </source>
</evidence>
<dbReference type="OrthoDB" id="421327at2759"/>